<evidence type="ECO:0000313" key="2">
    <source>
        <dbReference type="EMBL" id="KAK2066468.1"/>
    </source>
</evidence>
<dbReference type="AlphaFoldDB" id="A0AAD9MA44"/>
<feature type="compositionally biased region" description="Gly residues" evidence="1">
    <location>
        <begin position="131"/>
        <end position="143"/>
    </location>
</feature>
<proteinExistence type="predicted"/>
<protein>
    <submittedName>
        <fullName evidence="2">Uncharacterized protein</fullName>
    </submittedName>
</protein>
<dbReference type="EMBL" id="JAQQPM010000001">
    <property type="protein sequence ID" value="KAK2066468.1"/>
    <property type="molecule type" value="Genomic_DNA"/>
</dbReference>
<keyword evidence="3" id="KW-1185">Reference proteome</keyword>
<feature type="region of interest" description="Disordered" evidence="1">
    <location>
        <begin position="74"/>
        <end position="98"/>
    </location>
</feature>
<accession>A0AAD9MA44</accession>
<reference evidence="2" key="1">
    <citation type="journal article" date="2023" name="Mol. Plant Microbe Interact.">
        <title>Elucidating the Obligate Nature and Biological Capacity of an Invasive Fungal Corn Pathogen.</title>
        <authorList>
            <person name="MacCready J.S."/>
            <person name="Roggenkamp E.M."/>
            <person name="Gdanetz K."/>
            <person name="Chilvers M.I."/>
        </authorList>
    </citation>
    <scope>NUCLEOTIDE SEQUENCE</scope>
    <source>
        <strain evidence="2">PM02</strain>
    </source>
</reference>
<feature type="region of interest" description="Disordered" evidence="1">
    <location>
        <begin position="22"/>
        <end position="52"/>
    </location>
</feature>
<sequence>MRTGDLVHDGRGEEQMALRLFAPDQGRDEAAEKGVVLQPSGESFGDQDDDSTRLPFSAHVWRWSDALSAGAKAAVRHPEGIDSPLRAKEEENDRYGDSIETAQLWRRLSFGRSHAASPPSPRMATNSGRGNPIGAGDDPGAGQGRDVPPLPPSLKADILETANGAGDSSSSRNRGATGAHEAGQDAGVVALGGHVETPAEARVGGPGGNRT</sequence>
<evidence type="ECO:0000256" key="1">
    <source>
        <dbReference type="SAM" id="MobiDB-lite"/>
    </source>
</evidence>
<gene>
    <name evidence="2" type="ORF">P8C59_000288</name>
</gene>
<feature type="region of interest" description="Disordered" evidence="1">
    <location>
        <begin position="110"/>
        <end position="211"/>
    </location>
</feature>
<evidence type="ECO:0000313" key="3">
    <source>
        <dbReference type="Proteomes" id="UP001217918"/>
    </source>
</evidence>
<comment type="caution">
    <text evidence="2">The sequence shown here is derived from an EMBL/GenBank/DDBJ whole genome shotgun (WGS) entry which is preliminary data.</text>
</comment>
<organism evidence="2 3">
    <name type="scientific">Phyllachora maydis</name>
    <dbReference type="NCBI Taxonomy" id="1825666"/>
    <lineage>
        <taxon>Eukaryota</taxon>
        <taxon>Fungi</taxon>
        <taxon>Dikarya</taxon>
        <taxon>Ascomycota</taxon>
        <taxon>Pezizomycotina</taxon>
        <taxon>Sordariomycetes</taxon>
        <taxon>Sordariomycetidae</taxon>
        <taxon>Phyllachorales</taxon>
        <taxon>Phyllachoraceae</taxon>
        <taxon>Phyllachora</taxon>
    </lineage>
</organism>
<feature type="compositionally biased region" description="Basic and acidic residues" evidence="1">
    <location>
        <begin position="76"/>
        <end position="97"/>
    </location>
</feature>
<name>A0AAD9MA44_9PEZI</name>
<dbReference type="Proteomes" id="UP001217918">
    <property type="component" value="Unassembled WGS sequence"/>
</dbReference>